<gene>
    <name evidence="1" type="ORF">LARSCL_LOCUS125</name>
</gene>
<comment type="caution">
    <text evidence="1">The sequence shown here is derived from an EMBL/GenBank/DDBJ whole genome shotgun (WGS) entry which is preliminary data.</text>
</comment>
<name>A0AAV1YPW2_9ARAC</name>
<accession>A0AAV1YPW2</accession>
<feature type="non-terminal residue" evidence="1">
    <location>
        <position position="34"/>
    </location>
</feature>
<proteinExistence type="predicted"/>
<sequence length="34" mass="3810">MGKKTHAVQHIQKKITMKKATIIPSEFFGVSPRA</sequence>
<keyword evidence="2" id="KW-1185">Reference proteome</keyword>
<reference evidence="1 2" key="1">
    <citation type="submission" date="2024-04" db="EMBL/GenBank/DDBJ databases">
        <authorList>
            <person name="Rising A."/>
            <person name="Reimegard J."/>
            <person name="Sonavane S."/>
            <person name="Akerstrom W."/>
            <person name="Nylinder S."/>
            <person name="Hedman E."/>
            <person name="Kallberg Y."/>
        </authorList>
    </citation>
    <scope>NUCLEOTIDE SEQUENCE [LARGE SCALE GENOMIC DNA]</scope>
</reference>
<protein>
    <submittedName>
        <fullName evidence="1">Uncharacterized protein</fullName>
    </submittedName>
</protein>
<organism evidence="1 2">
    <name type="scientific">Larinioides sclopetarius</name>
    <dbReference type="NCBI Taxonomy" id="280406"/>
    <lineage>
        <taxon>Eukaryota</taxon>
        <taxon>Metazoa</taxon>
        <taxon>Ecdysozoa</taxon>
        <taxon>Arthropoda</taxon>
        <taxon>Chelicerata</taxon>
        <taxon>Arachnida</taxon>
        <taxon>Araneae</taxon>
        <taxon>Araneomorphae</taxon>
        <taxon>Entelegynae</taxon>
        <taxon>Araneoidea</taxon>
        <taxon>Araneidae</taxon>
        <taxon>Larinioides</taxon>
    </lineage>
</organism>
<evidence type="ECO:0000313" key="1">
    <source>
        <dbReference type="EMBL" id="CAL1260959.1"/>
    </source>
</evidence>
<dbReference type="Proteomes" id="UP001497382">
    <property type="component" value="Unassembled WGS sequence"/>
</dbReference>
<evidence type="ECO:0000313" key="2">
    <source>
        <dbReference type="Proteomes" id="UP001497382"/>
    </source>
</evidence>
<dbReference type="AlphaFoldDB" id="A0AAV1YPW2"/>
<dbReference type="EMBL" id="CAXIEN010000001">
    <property type="protein sequence ID" value="CAL1260959.1"/>
    <property type="molecule type" value="Genomic_DNA"/>
</dbReference>